<evidence type="ECO:0000259" key="7">
    <source>
        <dbReference type="PROSITE" id="PS50234"/>
    </source>
</evidence>
<keyword evidence="1 5" id="KW-0768">Sushi</keyword>
<feature type="chain" id="PRO_5026020610" evidence="6">
    <location>
        <begin position="21"/>
        <end position="938"/>
    </location>
</feature>
<dbReference type="PROSITE" id="PS50234">
    <property type="entry name" value="VWFA"/>
    <property type="match status" value="1"/>
</dbReference>
<dbReference type="CDD" id="cd00033">
    <property type="entry name" value="CCP"/>
    <property type="match status" value="6"/>
</dbReference>
<keyword evidence="2" id="KW-0677">Repeat</keyword>
<dbReference type="EMBL" id="LR787397">
    <property type="protein sequence ID" value="CAB3263259.1"/>
    <property type="molecule type" value="mRNA"/>
</dbReference>
<dbReference type="Pfam" id="PF00092">
    <property type="entry name" value="VWA"/>
    <property type="match status" value="1"/>
</dbReference>
<evidence type="ECO:0000256" key="4">
    <source>
        <dbReference type="ARBA" id="ARBA00023180"/>
    </source>
</evidence>
<evidence type="ECO:0000259" key="8">
    <source>
        <dbReference type="PROSITE" id="PS50923"/>
    </source>
</evidence>
<dbReference type="InterPro" id="IPR035976">
    <property type="entry name" value="Sushi/SCR/CCP_sf"/>
</dbReference>
<dbReference type="InterPro" id="IPR002035">
    <property type="entry name" value="VWF_A"/>
</dbReference>
<dbReference type="Gene3D" id="2.10.70.10">
    <property type="entry name" value="Complement Module, domain 1"/>
    <property type="match status" value="7"/>
</dbReference>
<feature type="domain" description="Sushi" evidence="8">
    <location>
        <begin position="215"/>
        <end position="273"/>
    </location>
</feature>
<dbReference type="PROSITE" id="PS50923">
    <property type="entry name" value="SUSHI"/>
    <property type="match status" value="6"/>
</dbReference>
<dbReference type="CDD" id="cd00198">
    <property type="entry name" value="vWFA"/>
    <property type="match status" value="1"/>
</dbReference>
<protein>
    <submittedName>
        <fullName evidence="9">Uncharacterized protein LOC108949641</fullName>
    </submittedName>
</protein>
<dbReference type="SMART" id="SM00032">
    <property type="entry name" value="CCP"/>
    <property type="match status" value="7"/>
</dbReference>
<feature type="domain" description="Sushi" evidence="8">
    <location>
        <begin position="20"/>
        <end position="85"/>
    </location>
</feature>
<feature type="domain" description="Sushi" evidence="8">
    <location>
        <begin position="86"/>
        <end position="144"/>
    </location>
</feature>
<feature type="signal peptide" evidence="6">
    <location>
        <begin position="1"/>
        <end position="20"/>
    </location>
</feature>
<gene>
    <name evidence="9" type="primary">LOC108949641</name>
</gene>
<dbReference type="Gene3D" id="3.40.50.410">
    <property type="entry name" value="von Willebrand factor, type A domain"/>
    <property type="match status" value="1"/>
</dbReference>
<feature type="domain" description="Sushi" evidence="8">
    <location>
        <begin position="658"/>
        <end position="722"/>
    </location>
</feature>
<keyword evidence="6" id="KW-0732">Signal</keyword>
<evidence type="ECO:0000256" key="3">
    <source>
        <dbReference type="ARBA" id="ARBA00023157"/>
    </source>
</evidence>
<dbReference type="InterPro" id="IPR000436">
    <property type="entry name" value="Sushi_SCR_CCP_dom"/>
</dbReference>
<reference evidence="9" key="1">
    <citation type="submission" date="2020-04" db="EMBL/GenBank/DDBJ databases">
        <authorList>
            <person name="Neveu A P."/>
        </authorList>
    </citation>
    <scope>NUCLEOTIDE SEQUENCE</scope>
    <source>
        <tissue evidence="9">Whole embryo</tissue>
    </source>
</reference>
<name>A0A6F9DJE4_9ASCI</name>
<dbReference type="AlphaFoldDB" id="A0A6F9DJE4"/>
<feature type="domain" description="Sushi" evidence="8">
    <location>
        <begin position="594"/>
        <end position="656"/>
    </location>
</feature>
<feature type="disulfide bond" evidence="5">
    <location>
        <begin position="244"/>
        <end position="271"/>
    </location>
</feature>
<proteinExistence type="evidence at transcript level"/>
<organism evidence="9">
    <name type="scientific">Phallusia mammillata</name>
    <dbReference type="NCBI Taxonomy" id="59560"/>
    <lineage>
        <taxon>Eukaryota</taxon>
        <taxon>Metazoa</taxon>
        <taxon>Chordata</taxon>
        <taxon>Tunicata</taxon>
        <taxon>Ascidiacea</taxon>
        <taxon>Phlebobranchia</taxon>
        <taxon>Ascidiidae</taxon>
        <taxon>Phallusia</taxon>
    </lineage>
</organism>
<evidence type="ECO:0000313" key="9">
    <source>
        <dbReference type="EMBL" id="CAB3263259.1"/>
    </source>
</evidence>
<accession>A0A6F9DJE4</accession>
<comment type="caution">
    <text evidence="5">Lacks conserved residue(s) required for the propagation of feature annotation.</text>
</comment>
<evidence type="ECO:0000256" key="5">
    <source>
        <dbReference type="PROSITE-ProRule" id="PRU00302"/>
    </source>
</evidence>
<evidence type="ECO:0000256" key="2">
    <source>
        <dbReference type="ARBA" id="ARBA00022737"/>
    </source>
</evidence>
<dbReference type="InterPro" id="IPR050350">
    <property type="entry name" value="Compl-Cell_Adhes-Reg"/>
</dbReference>
<feature type="domain" description="VWFA" evidence="7">
    <location>
        <begin position="729"/>
        <end position="925"/>
    </location>
</feature>
<sequence>MFSAVLLTVLVLGSARLSTGDCGTFVPPPTLSGGPVSTSYSDGTNPGSVLTFSCDTFWKLEGATDALCGSGSWVLSDPEAPECVKIECVPIVAPTNGLVSCTVGSTAGSLCSFTCNSGFTRVGADSAFCMNDGKWTDSAPVCEGPCGNFVPVPFEGIIVTMSYSDGTNSGSVVTFSCNVLWKFEGAKDALCTGGTWVLSGPEQPKCKKEASSDVDACVAFNTLDSGTVSCTDGSNKDSKCSFSCNPNFMLIGSNVAACLSGGNWNSSIPVCEESLCFPPLALIYESAASCNDTNKLNSLCTIDCPESDKREVQICLESGGGNGEGMWKVVSEPCPGESGGPVNPACDKAFLDILILMHGSLPTLEHQRLKSVVSVLVNRLFPLAISDHIWIRLAETNSSICKKSSDIVGKPSTGFNLTGLGKFFKEIIQVAQCASHTHFVKIAYDFLSYTSRPVAKEALVYILVGDPSPDTLDEALKLIEKGATISMLTLDSNTTHNIHPKFQHYTAHLEHEPVVQMMAMNLQTSQCPGPRCDVDKVQIEHGRPVCSFIPSVGSVCEVYCEAGYRVNGSTVLECVQIGDDVFEWNSDTPTCKEQVCVHVHATGDLSVYCSDGNQFLSECTFSCPAGSFLVGPQLISCIENAERQLLWSDLPPSCEKDLLCQPPLVEPSHSNMSCPNGNHFNAICTVTCNAGYALSGHKTIECDTPNSDGSASRSASIPSCKACVDCKKDILVVVDISGSKSKDEFKTNLAVVLQVFEQYVGAIEEGDVNVGIIQIGGHPSVVCDAGDVADVFQVELDLANYPMSQILFIVDNMEQAGGCPATGQAFGHTVSYMDSTARSETSRLMVLVTNTDAFTNSEQVSGFSERTGIELNVLNLGSSYQKSLKIIGRSESKEIDKTEVTKSVLVPEVPAQGSVNYANLIFIHLHLIVAIEVHEIWV</sequence>
<feature type="disulfide bond" evidence="5">
    <location>
        <begin position="115"/>
        <end position="142"/>
    </location>
</feature>
<evidence type="ECO:0000256" key="1">
    <source>
        <dbReference type="ARBA" id="ARBA00022659"/>
    </source>
</evidence>
<feature type="domain" description="Sushi" evidence="8">
    <location>
        <begin position="525"/>
        <end position="593"/>
    </location>
</feature>
<dbReference type="SMART" id="SM00327">
    <property type="entry name" value="VWA"/>
    <property type="match status" value="1"/>
</dbReference>
<dbReference type="InterPro" id="IPR036465">
    <property type="entry name" value="vWFA_dom_sf"/>
</dbReference>
<dbReference type="PANTHER" id="PTHR19325">
    <property type="entry name" value="COMPLEMENT COMPONENT-RELATED SUSHI DOMAIN-CONTAINING"/>
    <property type="match status" value="1"/>
</dbReference>
<dbReference type="PANTHER" id="PTHR19325:SF560">
    <property type="entry name" value="SUSHI, VON WILLEBRAND FACTOR TYPE A, EGF AND PENTRAXIN DOMAIN-CONTAINING PROTEIN 1"/>
    <property type="match status" value="1"/>
</dbReference>
<dbReference type="SUPFAM" id="SSF53300">
    <property type="entry name" value="vWA-like"/>
    <property type="match status" value="1"/>
</dbReference>
<evidence type="ECO:0000256" key="6">
    <source>
        <dbReference type="SAM" id="SignalP"/>
    </source>
</evidence>
<keyword evidence="3 5" id="KW-1015">Disulfide bond</keyword>
<keyword evidence="4" id="KW-0325">Glycoprotein</keyword>
<dbReference type="SUPFAM" id="SSF57535">
    <property type="entry name" value="Complement control module/SCR domain"/>
    <property type="match status" value="6"/>
</dbReference>
<dbReference type="Pfam" id="PF00084">
    <property type="entry name" value="Sushi"/>
    <property type="match status" value="5"/>
</dbReference>